<evidence type="ECO:0000256" key="3">
    <source>
        <dbReference type="ARBA" id="ARBA00022989"/>
    </source>
</evidence>
<dbReference type="Pfam" id="PF06803">
    <property type="entry name" value="DUF1232"/>
    <property type="match status" value="1"/>
</dbReference>
<keyword evidence="3 5" id="KW-1133">Transmembrane helix</keyword>
<feature type="transmembrane region" description="Helical" evidence="5">
    <location>
        <begin position="33"/>
        <end position="53"/>
    </location>
</feature>
<feature type="transmembrane region" description="Helical" evidence="5">
    <location>
        <begin position="59"/>
        <end position="79"/>
    </location>
</feature>
<evidence type="ECO:0000259" key="6">
    <source>
        <dbReference type="Pfam" id="PF06803"/>
    </source>
</evidence>
<evidence type="ECO:0000313" key="8">
    <source>
        <dbReference type="Proteomes" id="UP001250932"/>
    </source>
</evidence>
<dbReference type="EMBL" id="JAQOUE010000001">
    <property type="protein sequence ID" value="MDT7040744.1"/>
    <property type="molecule type" value="Genomic_DNA"/>
</dbReference>
<dbReference type="InterPro" id="IPR010652">
    <property type="entry name" value="DUF1232"/>
</dbReference>
<evidence type="ECO:0000256" key="1">
    <source>
        <dbReference type="ARBA" id="ARBA00004127"/>
    </source>
</evidence>
<gene>
    <name evidence="7" type="ORF">PPG34_00175</name>
</gene>
<proteinExistence type="predicted"/>
<evidence type="ECO:0000256" key="2">
    <source>
        <dbReference type="ARBA" id="ARBA00022692"/>
    </source>
</evidence>
<reference evidence="7 8" key="1">
    <citation type="journal article" date="2023" name="ISME J.">
        <title>Cultivation and genomic characterization of novel and ubiquitous marine nitrite-oxidizing bacteria from the Nitrospirales.</title>
        <authorList>
            <person name="Mueller A.J."/>
            <person name="Daebeler A."/>
            <person name="Herbold C.W."/>
            <person name="Kirkegaard R.H."/>
            <person name="Daims H."/>
        </authorList>
    </citation>
    <scope>NUCLEOTIDE SEQUENCE [LARGE SCALE GENOMIC DNA]</scope>
    <source>
        <strain evidence="7 8">EB</strain>
    </source>
</reference>
<keyword evidence="4 5" id="KW-0472">Membrane</keyword>
<evidence type="ECO:0000256" key="4">
    <source>
        <dbReference type="ARBA" id="ARBA00023136"/>
    </source>
</evidence>
<comment type="subcellular location">
    <subcellularLocation>
        <location evidence="1">Endomembrane system</location>
        <topology evidence="1">Multi-pass membrane protein</topology>
    </subcellularLocation>
</comment>
<comment type="caution">
    <text evidence="7">The sequence shown here is derived from an EMBL/GenBank/DDBJ whole genome shotgun (WGS) entry which is preliminary data.</text>
</comment>
<accession>A0ABU3K2X5</accession>
<dbReference type="RefSeq" id="WP_313831102.1">
    <property type="nucleotide sequence ID" value="NZ_JAQOUE010000001.1"/>
</dbReference>
<keyword evidence="2 5" id="KW-0812">Transmembrane</keyword>
<sequence length="98" mass="11060">MAFGQGVKAVAKKFKREIKVYQLLVKDRRVPRLAKWFLAMAIGYTLSPIDLIIDSIPGLGFIDDFIIVPTLVIIALKLIPTELLNEYGNKVDMDRNQA</sequence>
<name>A0ABU3K2X5_9BACT</name>
<organism evidence="7 8">
    <name type="scientific">Candidatus Nitronereus thalassa</name>
    <dbReference type="NCBI Taxonomy" id="3020898"/>
    <lineage>
        <taxon>Bacteria</taxon>
        <taxon>Pseudomonadati</taxon>
        <taxon>Nitrospirota</taxon>
        <taxon>Nitrospiria</taxon>
        <taxon>Nitrospirales</taxon>
        <taxon>Nitrospiraceae</taxon>
        <taxon>Candidatus Nitronereus</taxon>
    </lineage>
</organism>
<keyword evidence="8" id="KW-1185">Reference proteome</keyword>
<dbReference type="Proteomes" id="UP001250932">
    <property type="component" value="Unassembled WGS sequence"/>
</dbReference>
<feature type="domain" description="DUF1232" evidence="6">
    <location>
        <begin position="34"/>
        <end position="69"/>
    </location>
</feature>
<protein>
    <submittedName>
        <fullName evidence="7">DUF1232 domain-containing protein</fullName>
    </submittedName>
</protein>
<evidence type="ECO:0000256" key="5">
    <source>
        <dbReference type="SAM" id="Phobius"/>
    </source>
</evidence>
<evidence type="ECO:0000313" key="7">
    <source>
        <dbReference type="EMBL" id="MDT7040744.1"/>
    </source>
</evidence>